<dbReference type="Proteomes" id="UP000183454">
    <property type="component" value="Unassembled WGS sequence"/>
</dbReference>
<evidence type="ECO:0000313" key="7">
    <source>
        <dbReference type="Proteomes" id="UP000183454"/>
    </source>
</evidence>
<evidence type="ECO:0000313" key="6">
    <source>
        <dbReference type="Proteomes" id="UP000034156"/>
    </source>
</evidence>
<protein>
    <submittedName>
        <fullName evidence="5">Drug/metabolite transporter (DMT)-like permease</fullName>
    </submittedName>
    <submittedName>
        <fullName evidence="3">Permease of the drug/metabolite transporter (DMT) superfamily</fullName>
    </submittedName>
</protein>
<dbReference type="AlphaFoldDB" id="A0A0F7KBK2"/>
<feature type="domain" description="EamA" evidence="2">
    <location>
        <begin position="155"/>
        <end position="287"/>
    </location>
</feature>
<dbReference type="InterPro" id="IPR000620">
    <property type="entry name" value="EamA_dom"/>
</dbReference>
<feature type="transmembrane region" description="Helical" evidence="1">
    <location>
        <begin position="126"/>
        <end position="143"/>
    </location>
</feature>
<name>A0A0F7KBK2_9PROT</name>
<feature type="transmembrane region" description="Helical" evidence="1">
    <location>
        <begin position="40"/>
        <end position="58"/>
    </location>
</feature>
<sequence length="299" mass="33447">MLTKQKNIVPITALLIGAAFWGVAWYPFRLLELSGIRGEASTTFTYFIALLIGLVLFHKQIRTFNFWDKAVYLLVWIGVCSGLANMAYILGIIHGEVMRVLLLFYLAPLWTILFARVLLSEKLGLPGYWVALLSLTGAMTMLWQPENDFPFPTSFGDWMGLSGGIMFALANVLVRKNQAHNIQLKSMAIWLGVTLIGFFASWKMESLPFISDISTDIWLLLLALGLTIFLLSIILQYGLTHIPANQAIVIMLFELIVAAIASYFLANETMTPKEWIGGLMIISATLFSAHISYEDPISQ</sequence>
<feature type="transmembrane region" description="Helical" evidence="1">
    <location>
        <begin position="186"/>
        <end position="202"/>
    </location>
</feature>
<dbReference type="InterPro" id="IPR037185">
    <property type="entry name" value="EmrE-like"/>
</dbReference>
<feature type="transmembrane region" description="Helical" evidence="1">
    <location>
        <begin position="70"/>
        <end position="94"/>
    </location>
</feature>
<reference evidence="6" key="1">
    <citation type="submission" date="2015-05" db="EMBL/GenBank/DDBJ databases">
        <title>Draft genome of Nitrosomonas communis strain Nm2.</title>
        <authorList>
            <person name="Kozlowski J.A."/>
            <person name="Kits K.D."/>
            <person name="Stein L.Y."/>
        </authorList>
    </citation>
    <scope>NUCLEOTIDE SEQUENCE [LARGE SCALE GENOMIC DNA]</scope>
    <source>
        <strain evidence="6">Nm2</strain>
    </source>
</reference>
<gene>
    <name evidence="3" type="ORF">AAW31_02865</name>
    <name evidence="5" type="ORF">BCL69_100310</name>
    <name evidence="4" type="ORF">SAMN05421882_100852</name>
</gene>
<feature type="transmembrane region" description="Helical" evidence="1">
    <location>
        <begin position="247"/>
        <end position="264"/>
    </location>
</feature>
<keyword evidence="6" id="KW-1185">Reference proteome</keyword>
<feature type="transmembrane region" description="Helical" evidence="1">
    <location>
        <begin position="276"/>
        <end position="293"/>
    </location>
</feature>
<dbReference type="RefSeq" id="WP_046849076.1">
    <property type="nucleotide sequence ID" value="NZ_CP011451.1"/>
</dbReference>
<organism evidence="3 6">
    <name type="scientific">Nitrosomonas communis</name>
    <dbReference type="NCBI Taxonomy" id="44574"/>
    <lineage>
        <taxon>Bacteria</taxon>
        <taxon>Pseudomonadati</taxon>
        <taxon>Pseudomonadota</taxon>
        <taxon>Betaproteobacteria</taxon>
        <taxon>Nitrosomonadales</taxon>
        <taxon>Nitrosomonadaceae</taxon>
        <taxon>Nitrosomonas</taxon>
    </lineage>
</organism>
<keyword evidence="1" id="KW-0812">Transmembrane</keyword>
<evidence type="ECO:0000313" key="3">
    <source>
        <dbReference type="EMBL" id="AKH36981.1"/>
    </source>
</evidence>
<reference evidence="4 7" key="3">
    <citation type="submission" date="2016-10" db="EMBL/GenBank/DDBJ databases">
        <authorList>
            <person name="de Groot N.N."/>
        </authorList>
    </citation>
    <scope>NUCLEOTIDE SEQUENCE [LARGE SCALE GENOMIC DNA]</scope>
    <source>
        <strain evidence="4 7">Nm110</strain>
    </source>
</reference>
<dbReference type="EMBL" id="VNHT01000003">
    <property type="protein sequence ID" value="TYP93201.1"/>
    <property type="molecule type" value="Genomic_DNA"/>
</dbReference>
<dbReference type="GO" id="GO:0016020">
    <property type="term" value="C:membrane"/>
    <property type="evidence" value="ECO:0007669"/>
    <property type="project" value="InterPro"/>
</dbReference>
<dbReference type="EMBL" id="CP011451">
    <property type="protein sequence ID" value="AKH36981.1"/>
    <property type="molecule type" value="Genomic_DNA"/>
</dbReference>
<keyword evidence="1" id="KW-0472">Membrane</keyword>
<feature type="transmembrane region" description="Helical" evidence="1">
    <location>
        <begin position="7"/>
        <end position="28"/>
    </location>
</feature>
<dbReference type="OrthoDB" id="5295396at2"/>
<evidence type="ECO:0000256" key="1">
    <source>
        <dbReference type="SAM" id="Phobius"/>
    </source>
</evidence>
<reference evidence="5 8" key="4">
    <citation type="submission" date="2019-07" db="EMBL/GenBank/DDBJ databases">
        <title>Active sludge and wastewater microbial communities from Klosterneuburg, Austria.</title>
        <authorList>
            <person name="Wagner M."/>
        </authorList>
    </citation>
    <scope>NUCLEOTIDE SEQUENCE [LARGE SCALE GENOMIC DNA]</scope>
    <source>
        <strain evidence="5 8">Nm2</strain>
    </source>
</reference>
<dbReference type="PANTHER" id="PTHR22911">
    <property type="entry name" value="ACYL-MALONYL CONDENSING ENZYME-RELATED"/>
    <property type="match status" value="1"/>
</dbReference>
<accession>A0A0F7KBK2</accession>
<dbReference type="KEGG" id="nco:AAW31_02865"/>
<feature type="transmembrane region" description="Helical" evidence="1">
    <location>
        <begin position="217"/>
        <end position="235"/>
    </location>
</feature>
<evidence type="ECO:0000313" key="8">
    <source>
        <dbReference type="Proteomes" id="UP000324176"/>
    </source>
</evidence>
<feature type="transmembrane region" description="Helical" evidence="1">
    <location>
        <begin position="100"/>
        <end position="119"/>
    </location>
</feature>
<dbReference type="EMBL" id="FNNH01000008">
    <property type="protein sequence ID" value="SDW34677.1"/>
    <property type="molecule type" value="Genomic_DNA"/>
</dbReference>
<dbReference type="Proteomes" id="UP000324176">
    <property type="component" value="Unassembled WGS sequence"/>
</dbReference>
<feature type="domain" description="EamA" evidence="2">
    <location>
        <begin position="11"/>
        <end position="142"/>
    </location>
</feature>
<evidence type="ECO:0000259" key="2">
    <source>
        <dbReference type="Pfam" id="PF00892"/>
    </source>
</evidence>
<evidence type="ECO:0000313" key="4">
    <source>
        <dbReference type="EMBL" id="SDW34677.1"/>
    </source>
</evidence>
<reference evidence="3 6" key="2">
    <citation type="journal article" date="2016" name="Genome Announc.">
        <title>Genome Sequence of Nitrosomonas communis Strain Nm2, a Mesophilic Ammonia-Oxidizing Bacterium Isolated from Mediterranean Soil.</title>
        <authorList>
            <person name="Kozlowski J.A."/>
            <person name="Kits K.D."/>
            <person name="Stein L.Y."/>
        </authorList>
    </citation>
    <scope>NUCLEOTIDE SEQUENCE [LARGE SCALE GENOMIC DNA]</scope>
    <source>
        <strain evidence="3 6">Nm2</strain>
    </source>
</reference>
<dbReference type="SUPFAM" id="SSF103481">
    <property type="entry name" value="Multidrug resistance efflux transporter EmrE"/>
    <property type="match status" value="2"/>
</dbReference>
<dbReference type="Pfam" id="PF00892">
    <property type="entry name" value="EamA"/>
    <property type="match status" value="2"/>
</dbReference>
<keyword evidence="1" id="KW-1133">Transmembrane helix</keyword>
<feature type="transmembrane region" description="Helical" evidence="1">
    <location>
        <begin position="155"/>
        <end position="174"/>
    </location>
</feature>
<evidence type="ECO:0000313" key="5">
    <source>
        <dbReference type="EMBL" id="TYP93201.1"/>
    </source>
</evidence>
<proteinExistence type="predicted"/>
<dbReference type="PATRIC" id="fig|44574.3.peg.686"/>
<dbReference type="Proteomes" id="UP000034156">
    <property type="component" value="Chromosome"/>
</dbReference>